<keyword evidence="5 15" id="KW-0479">Metal-binding</keyword>
<feature type="active site" description="Proton acceptor" evidence="15">
    <location>
        <position position="479"/>
    </location>
</feature>
<comment type="function">
    <text evidence="15">Functions in the biosynthesis of branched-chain amino acids. Catalyzes the dehydration of (2R,3R)-2,3-dihydroxy-3-methylpentanoate (2,3-dihydroxy-3-methylvalerate) into 2-oxo-3-methylpentanoate (2-oxo-3-methylvalerate) and of (2R)-2,3-dihydroxy-3-methylbutanoate (2,3-dihydroxyisovalerate) into 2-oxo-3-methylbutanoate (2-oxoisovalerate), the penultimate precursor to L-isoleucine and L-valine, respectively.</text>
</comment>
<evidence type="ECO:0000256" key="9">
    <source>
        <dbReference type="ARBA" id="ARBA00023239"/>
    </source>
</evidence>
<proteinExistence type="inferred from homology"/>
<evidence type="ECO:0000313" key="20">
    <source>
        <dbReference type="Proteomes" id="UP000277498"/>
    </source>
</evidence>
<dbReference type="HAMAP" id="MF_00012">
    <property type="entry name" value="IlvD"/>
    <property type="match status" value="1"/>
</dbReference>
<protein>
    <recommendedName>
        <fullName evidence="14 15">Dihydroxy-acid dehydratase</fullName>
        <shortName evidence="15">DAD</shortName>
        <ecNumber evidence="14 15">4.2.1.9</ecNumber>
    </recommendedName>
</protein>
<dbReference type="Proteomes" id="UP000277498">
    <property type="component" value="Unassembled WGS sequence"/>
</dbReference>
<organism evidence="19 20">
    <name type="scientific">Pseudogemmobacter humi</name>
    <dbReference type="NCBI Taxonomy" id="2483812"/>
    <lineage>
        <taxon>Bacteria</taxon>
        <taxon>Pseudomonadati</taxon>
        <taxon>Pseudomonadota</taxon>
        <taxon>Alphaproteobacteria</taxon>
        <taxon>Rhodobacterales</taxon>
        <taxon>Paracoccaceae</taxon>
        <taxon>Pseudogemmobacter</taxon>
    </lineage>
</organism>
<dbReference type="NCBIfam" id="TIGR00110">
    <property type="entry name" value="ilvD"/>
    <property type="match status" value="1"/>
</dbReference>
<dbReference type="InterPro" id="IPR037237">
    <property type="entry name" value="IlvD/EDD_N"/>
</dbReference>
<comment type="cofactor">
    <cofactor evidence="15">
        <name>[2Fe-2S] cluster</name>
        <dbReference type="ChEBI" id="CHEBI:190135"/>
    </cofactor>
    <text evidence="15">Binds 1 [2Fe-2S] cluster per subunit. This cluster acts as a Lewis acid cofactor.</text>
</comment>
<dbReference type="RefSeq" id="WP_124086220.1">
    <property type="nucleotide sequence ID" value="NZ_UXAW01000058.1"/>
</dbReference>
<comment type="catalytic activity">
    <reaction evidence="11">
        <text>(2R)-2,3-dihydroxy-3-methylbutanoate = 3-methyl-2-oxobutanoate + H2O</text>
        <dbReference type="Rhea" id="RHEA:24809"/>
        <dbReference type="ChEBI" id="CHEBI:11851"/>
        <dbReference type="ChEBI" id="CHEBI:15377"/>
        <dbReference type="ChEBI" id="CHEBI:49072"/>
        <dbReference type="EC" id="4.2.1.9"/>
    </reaction>
    <physiologicalReaction direction="left-to-right" evidence="11">
        <dbReference type="Rhea" id="RHEA:24810"/>
    </physiologicalReaction>
</comment>
<dbReference type="EMBL" id="UXAW01000058">
    <property type="protein sequence ID" value="VDC27223.1"/>
    <property type="molecule type" value="Genomic_DNA"/>
</dbReference>
<feature type="compositionally biased region" description="Basic and acidic residues" evidence="16">
    <location>
        <begin position="1"/>
        <end position="10"/>
    </location>
</feature>
<dbReference type="PANTHER" id="PTHR21000">
    <property type="entry name" value="DIHYDROXY-ACID DEHYDRATASE DAD"/>
    <property type="match status" value="1"/>
</dbReference>
<comment type="cofactor">
    <cofactor evidence="1 15">
        <name>Mg(2+)</name>
        <dbReference type="ChEBI" id="CHEBI:18420"/>
    </cofactor>
</comment>
<evidence type="ECO:0000256" key="5">
    <source>
        <dbReference type="ARBA" id="ARBA00022723"/>
    </source>
</evidence>
<comment type="subunit">
    <text evidence="15">Homodimer.</text>
</comment>
<keyword evidence="20" id="KW-1185">Reference proteome</keyword>
<dbReference type="PROSITE" id="PS00886">
    <property type="entry name" value="ILVD_EDD_1"/>
    <property type="match status" value="1"/>
</dbReference>
<evidence type="ECO:0000256" key="14">
    <source>
        <dbReference type="ARBA" id="ARBA00029490"/>
    </source>
</evidence>
<keyword evidence="9 15" id="KW-0456">Lyase</keyword>
<keyword evidence="6 15" id="KW-0460">Magnesium</keyword>
<comment type="catalytic activity">
    <reaction evidence="15">
        <text>(2R,3R)-2,3-dihydroxy-3-methylpentanoate = (S)-3-methyl-2-oxopentanoate + H2O</text>
        <dbReference type="Rhea" id="RHEA:27694"/>
        <dbReference type="ChEBI" id="CHEBI:15377"/>
        <dbReference type="ChEBI" id="CHEBI:35146"/>
        <dbReference type="ChEBI" id="CHEBI:49258"/>
        <dbReference type="EC" id="4.2.1.9"/>
    </reaction>
</comment>
<evidence type="ECO:0000256" key="3">
    <source>
        <dbReference type="ARBA" id="ARBA00022605"/>
    </source>
</evidence>
<feature type="binding site" evidence="15">
    <location>
        <position position="453"/>
    </location>
    <ligand>
        <name>Mg(2+)</name>
        <dbReference type="ChEBI" id="CHEBI:18420"/>
    </ligand>
</feature>
<dbReference type="InterPro" id="IPR004404">
    <property type="entry name" value="DihydroxyA_deHydtase"/>
</dbReference>
<evidence type="ECO:0000256" key="6">
    <source>
        <dbReference type="ARBA" id="ARBA00022842"/>
    </source>
</evidence>
<dbReference type="PANTHER" id="PTHR21000:SF5">
    <property type="entry name" value="DIHYDROXY-ACID DEHYDRATASE, MITOCHONDRIAL"/>
    <property type="match status" value="1"/>
</dbReference>
<comment type="pathway">
    <text evidence="13 15">Amino-acid biosynthesis; L-isoleucine biosynthesis; L-isoleucine from 2-oxobutanoate: step 3/4.</text>
</comment>
<keyword evidence="4 15" id="KW-0001">2Fe-2S</keyword>
<comment type="similarity">
    <text evidence="2 15">Belongs to the IlvD/Edd family.</text>
</comment>
<evidence type="ECO:0000256" key="10">
    <source>
        <dbReference type="ARBA" id="ARBA00023304"/>
    </source>
</evidence>
<dbReference type="GO" id="GO:0009099">
    <property type="term" value="P:L-valine biosynthetic process"/>
    <property type="evidence" value="ECO:0007669"/>
    <property type="project" value="UniProtKB-UniRule"/>
</dbReference>
<evidence type="ECO:0000259" key="17">
    <source>
        <dbReference type="Pfam" id="PF00920"/>
    </source>
</evidence>
<dbReference type="InterPro" id="IPR000581">
    <property type="entry name" value="ILV_EDD_N"/>
</dbReference>
<comment type="pathway">
    <text evidence="12 15">Amino-acid biosynthesis; L-valine biosynthesis; L-valine from pyruvate: step 3/4.</text>
</comment>
<keyword evidence="8 15" id="KW-0411">Iron-sulfur</keyword>
<dbReference type="InterPro" id="IPR050165">
    <property type="entry name" value="DHAD_IlvD/Edd"/>
</dbReference>
<sequence>MRNERFDKSKLPSRHVTEGPARAPHRSYFYAMGISEEEIHQPWVGVATCWNEAAPCNIALNRQAQSVKMGVKKQGGTPREFTTITVTDGIAMGHEGMRSSLASRDAIADTVELTMRGHCYDALVGLAGCDKSLPGMMMAMVRLNVPSVFVYGGSILPGKLNGKDVVVQDVFEAVGKHAAGTMSDAELQILERVACPSAGACGGQYTANTMACVSEAIGLALLNSSGAPAPYESRDQYGDFSGQAVMNLIHKNIRARDVVTRKALENAARVVACTGGSTNGGLHLPAIAHEAGIDFDLFDVCDIFRDTPYFVNLRPGGEYVAKDLHEAGGVPVVMKELAKAGLLHLDCLTASGEELGESLGRITHEPDGKVIHFIDKPLTKTGGVVGLRGNLAPDGAIVKVAGMSEAEQVFTGPARVFECEEEAFEAVQRRDYKEGDVIVIRNEGPAGGPGMREMLSTTAALSGQGMGKKVALITDGRFSGATRGFCVGHVGPEAAHGGPIALLRNGDMITLNAVTGELSVALSDEELAKRKAEWKGAKPTDYNSGSLWKYAKLVGSARYGAVTHPGAKSETHVYMDQ</sequence>
<evidence type="ECO:0000256" key="12">
    <source>
        <dbReference type="ARBA" id="ARBA00029436"/>
    </source>
</evidence>
<dbReference type="GO" id="GO:0051537">
    <property type="term" value="F:2 iron, 2 sulfur cluster binding"/>
    <property type="evidence" value="ECO:0007669"/>
    <property type="project" value="UniProtKB-UniRule"/>
</dbReference>
<feature type="domain" description="Dihydroxy-acid/6-phosphogluconate dehydratase C-terminal" evidence="18">
    <location>
        <begin position="369"/>
        <end position="561"/>
    </location>
</feature>
<dbReference type="UniPathway" id="UPA00047">
    <property type="reaction ID" value="UER00057"/>
</dbReference>
<dbReference type="Gene3D" id="3.50.30.80">
    <property type="entry name" value="IlvD/EDD C-terminal domain-like"/>
    <property type="match status" value="1"/>
</dbReference>
<dbReference type="FunFam" id="3.50.30.80:FF:000001">
    <property type="entry name" value="Dihydroxy-acid dehydratase"/>
    <property type="match status" value="1"/>
</dbReference>
<dbReference type="AlphaFoldDB" id="A0A3P5X7I7"/>
<evidence type="ECO:0000259" key="18">
    <source>
        <dbReference type="Pfam" id="PF24877"/>
    </source>
</evidence>
<dbReference type="Pfam" id="PF00920">
    <property type="entry name" value="ILVD_EDD_N"/>
    <property type="match status" value="1"/>
</dbReference>
<dbReference type="UniPathway" id="UPA00049">
    <property type="reaction ID" value="UER00061"/>
</dbReference>
<feature type="binding site" description="via carbamate group" evidence="15">
    <location>
        <position position="131"/>
    </location>
    <ligand>
        <name>Mg(2+)</name>
        <dbReference type="ChEBI" id="CHEBI:18420"/>
    </ligand>
</feature>
<feature type="binding site" evidence="15">
    <location>
        <position position="88"/>
    </location>
    <ligand>
        <name>Mg(2+)</name>
        <dbReference type="ChEBI" id="CHEBI:18420"/>
    </ligand>
</feature>
<evidence type="ECO:0000256" key="7">
    <source>
        <dbReference type="ARBA" id="ARBA00023004"/>
    </source>
</evidence>
<dbReference type="EC" id="4.2.1.9" evidence="14 15"/>
<comment type="caution">
    <text evidence="15">Lacks conserved residue(s) required for the propagation of feature annotation.</text>
</comment>
<dbReference type="GO" id="GO:0000287">
    <property type="term" value="F:magnesium ion binding"/>
    <property type="evidence" value="ECO:0007669"/>
    <property type="project" value="UniProtKB-UniRule"/>
</dbReference>
<keyword evidence="10 15" id="KW-0100">Branched-chain amino acid biosynthesis</keyword>
<feature type="region of interest" description="Disordered" evidence="16">
    <location>
        <begin position="1"/>
        <end position="20"/>
    </location>
</feature>
<dbReference type="SUPFAM" id="SSF143975">
    <property type="entry name" value="IlvD/EDD N-terminal domain-like"/>
    <property type="match status" value="1"/>
</dbReference>
<evidence type="ECO:0000256" key="15">
    <source>
        <dbReference type="HAMAP-Rule" id="MF_00012"/>
    </source>
</evidence>
<evidence type="ECO:0000256" key="2">
    <source>
        <dbReference type="ARBA" id="ARBA00006486"/>
    </source>
</evidence>
<evidence type="ECO:0000256" key="4">
    <source>
        <dbReference type="ARBA" id="ARBA00022714"/>
    </source>
</evidence>
<feature type="binding site" evidence="15">
    <location>
        <position position="56"/>
    </location>
    <ligand>
        <name>[2Fe-2S] cluster</name>
        <dbReference type="ChEBI" id="CHEBI:190135"/>
    </ligand>
</feature>
<dbReference type="InterPro" id="IPR020558">
    <property type="entry name" value="DiOHA_6PGluconate_deHydtase_CS"/>
</dbReference>
<dbReference type="PROSITE" id="PS00887">
    <property type="entry name" value="ILVD_EDD_2"/>
    <property type="match status" value="1"/>
</dbReference>
<feature type="domain" description="Dihydroxy-acid/6-phosphogluconate dehydratase N-terminal" evidence="17">
    <location>
        <begin position="41"/>
        <end position="357"/>
    </location>
</feature>
<name>A0A3P5X7I7_9RHOB</name>
<feature type="binding site" evidence="15">
    <location>
        <position position="130"/>
    </location>
    <ligand>
        <name>Mg(2+)</name>
        <dbReference type="ChEBI" id="CHEBI:18420"/>
    </ligand>
</feature>
<accession>A0A3P5X7I7</accession>
<dbReference type="GO" id="GO:0004160">
    <property type="term" value="F:dihydroxy-acid dehydratase activity"/>
    <property type="evidence" value="ECO:0007669"/>
    <property type="project" value="UniProtKB-UniRule"/>
</dbReference>
<dbReference type="InterPro" id="IPR042096">
    <property type="entry name" value="Dihydro-acid_dehy_C"/>
</dbReference>
<evidence type="ECO:0000256" key="13">
    <source>
        <dbReference type="ARBA" id="ARBA00029437"/>
    </source>
</evidence>
<keyword evidence="7 15" id="KW-0408">Iron</keyword>
<keyword evidence="3 15" id="KW-0028">Amino-acid biosynthesis</keyword>
<dbReference type="OrthoDB" id="9807077at2"/>
<evidence type="ECO:0000256" key="11">
    <source>
        <dbReference type="ARBA" id="ARBA00029304"/>
    </source>
</evidence>
<feature type="modified residue" description="N6-carboxylysine" evidence="15">
    <location>
        <position position="131"/>
    </location>
</feature>
<dbReference type="GO" id="GO:0009097">
    <property type="term" value="P:isoleucine biosynthetic process"/>
    <property type="evidence" value="ECO:0007669"/>
    <property type="project" value="UniProtKB-UniRule"/>
</dbReference>
<evidence type="ECO:0000256" key="8">
    <source>
        <dbReference type="ARBA" id="ARBA00023014"/>
    </source>
</evidence>
<dbReference type="SUPFAM" id="SSF52016">
    <property type="entry name" value="LeuD/IlvD-like"/>
    <property type="match status" value="1"/>
</dbReference>
<dbReference type="NCBIfam" id="NF002068">
    <property type="entry name" value="PRK00911.1"/>
    <property type="match status" value="1"/>
</dbReference>
<evidence type="ECO:0000313" key="19">
    <source>
        <dbReference type="EMBL" id="VDC27223.1"/>
    </source>
</evidence>
<evidence type="ECO:0000256" key="1">
    <source>
        <dbReference type="ARBA" id="ARBA00001946"/>
    </source>
</evidence>
<dbReference type="Pfam" id="PF24877">
    <property type="entry name" value="ILV_EDD_C"/>
    <property type="match status" value="1"/>
</dbReference>
<gene>
    <name evidence="15 19" type="primary">ilvD</name>
    <name evidence="19" type="ORF">XINFAN_01809</name>
</gene>
<reference evidence="19 20" key="1">
    <citation type="submission" date="2018-11" db="EMBL/GenBank/DDBJ databases">
        <authorList>
            <person name="Criscuolo A."/>
        </authorList>
    </citation>
    <scope>NUCLEOTIDE SEQUENCE [LARGE SCALE GENOMIC DNA]</scope>
    <source>
        <strain evidence="19">ACIP111625</strain>
    </source>
</reference>
<evidence type="ECO:0000256" key="16">
    <source>
        <dbReference type="SAM" id="MobiDB-lite"/>
    </source>
</evidence>
<dbReference type="InterPro" id="IPR056740">
    <property type="entry name" value="ILV_EDD_C"/>
</dbReference>